<comment type="caution">
    <text evidence="1">The sequence shown here is derived from an EMBL/GenBank/DDBJ whole genome shotgun (WGS) entry which is preliminary data.</text>
</comment>
<proteinExistence type="predicted"/>
<sequence length="298" mass="33565">MKFNYLHSLFLLVLIWSCRPTDDPPNQLISDNVDEGIIFVKHSDSGVSFRVKTNNPGKFKPCANKPTFAISEDGQAALTLEQGVYWIDIHWANGEPLIQTVPVLVIKDVEYARKTVTTLKNLKQGGGEFALVFRHADASVGIDKPASTIPQWWKSCDPDVARQLSVTGIVRSQRIGKILKQLQVPIKKAISSEFCRAVQTLELMELGLPISLDPRLNHENANPVTFNYQEVFNSLNENRTSSGVLIASLHYNIYKNNPHWDIIRPFNMTDGFLVRVEGTGDPELVGSLPYFIWDLFEE</sequence>
<dbReference type="EMBL" id="JAKEVZ010000008">
    <property type="protein sequence ID" value="MCF1751678.1"/>
    <property type="molecule type" value="Genomic_DNA"/>
</dbReference>
<dbReference type="InterPro" id="IPR029033">
    <property type="entry name" value="His_PPase_superfam"/>
</dbReference>
<accession>A0ABS9BUE4</accession>
<gene>
    <name evidence="1" type="ORF">L0U89_11415</name>
</gene>
<organism evidence="1 2">
    <name type="scientific">Mariniradius sediminis</name>
    <dbReference type="NCBI Taxonomy" id="2909237"/>
    <lineage>
        <taxon>Bacteria</taxon>
        <taxon>Pseudomonadati</taxon>
        <taxon>Bacteroidota</taxon>
        <taxon>Cytophagia</taxon>
        <taxon>Cytophagales</taxon>
        <taxon>Cyclobacteriaceae</taxon>
        <taxon>Mariniradius</taxon>
    </lineage>
</organism>
<evidence type="ECO:0000313" key="2">
    <source>
        <dbReference type="Proteomes" id="UP001201449"/>
    </source>
</evidence>
<dbReference type="Proteomes" id="UP001201449">
    <property type="component" value="Unassembled WGS sequence"/>
</dbReference>
<protein>
    <submittedName>
        <fullName evidence="1">Histidine phosphatase family protein</fullName>
    </submittedName>
</protein>
<name>A0ABS9BUE4_9BACT</name>
<keyword evidence="2" id="KW-1185">Reference proteome</keyword>
<dbReference type="Gene3D" id="3.40.50.1240">
    <property type="entry name" value="Phosphoglycerate mutase-like"/>
    <property type="match status" value="1"/>
</dbReference>
<reference evidence="1 2" key="1">
    <citation type="submission" date="2022-01" db="EMBL/GenBank/DDBJ databases">
        <title>Mariniradius saccharolyticus sp. nov., isolated from sediment of a river.</title>
        <authorList>
            <person name="Liu H."/>
        </authorList>
    </citation>
    <scope>NUCLEOTIDE SEQUENCE [LARGE SCALE GENOMIC DNA]</scope>
    <source>
        <strain evidence="1 2">RY-2</strain>
    </source>
</reference>
<dbReference type="CDD" id="cd07067">
    <property type="entry name" value="HP_PGM_like"/>
    <property type="match status" value="1"/>
</dbReference>
<dbReference type="InterPro" id="IPR013078">
    <property type="entry name" value="His_Pase_superF_clade-1"/>
</dbReference>
<evidence type="ECO:0000313" key="1">
    <source>
        <dbReference type="EMBL" id="MCF1751678.1"/>
    </source>
</evidence>
<dbReference type="SUPFAM" id="SSF53254">
    <property type="entry name" value="Phosphoglycerate mutase-like"/>
    <property type="match status" value="1"/>
</dbReference>
<dbReference type="RefSeq" id="WP_234861640.1">
    <property type="nucleotide sequence ID" value="NZ_JAKEVZ010000008.1"/>
</dbReference>